<dbReference type="OrthoDB" id="329835at2759"/>
<dbReference type="PROSITE" id="PS52019">
    <property type="entry name" value="PKS_MFAS_DH"/>
    <property type="match status" value="1"/>
</dbReference>
<dbReference type="InterPro" id="IPR013968">
    <property type="entry name" value="PKS_KR"/>
</dbReference>
<dbReference type="GO" id="GO:0006633">
    <property type="term" value="P:fatty acid biosynthetic process"/>
    <property type="evidence" value="ECO:0007669"/>
    <property type="project" value="InterPro"/>
</dbReference>
<dbReference type="InterPro" id="IPR001227">
    <property type="entry name" value="Ac_transferase_dom_sf"/>
</dbReference>
<evidence type="ECO:0000256" key="3">
    <source>
        <dbReference type="ARBA" id="ARBA00022679"/>
    </source>
</evidence>
<dbReference type="InterPro" id="IPR009081">
    <property type="entry name" value="PP-bd_ACP"/>
</dbReference>
<dbReference type="Gene3D" id="3.30.559.30">
    <property type="entry name" value="Nonribosomal peptide synthetase, condensation domain"/>
    <property type="match status" value="1"/>
</dbReference>
<keyword evidence="9" id="KW-1185">Reference proteome</keyword>
<feature type="region of interest" description="N-terminal hotdog fold" evidence="4">
    <location>
        <begin position="884"/>
        <end position="1009"/>
    </location>
</feature>
<proteinExistence type="predicted"/>
<dbReference type="PROSITE" id="PS00098">
    <property type="entry name" value="THIOLASE_1"/>
    <property type="match status" value="1"/>
</dbReference>
<dbReference type="PROSITE" id="PS00606">
    <property type="entry name" value="KS3_1"/>
    <property type="match status" value="1"/>
</dbReference>
<organism evidence="8 9">
    <name type="scientific">Magallana gigas</name>
    <name type="common">Pacific oyster</name>
    <name type="synonym">Crassostrea gigas</name>
    <dbReference type="NCBI Taxonomy" id="29159"/>
    <lineage>
        <taxon>Eukaryota</taxon>
        <taxon>Metazoa</taxon>
        <taxon>Spiralia</taxon>
        <taxon>Lophotrochozoa</taxon>
        <taxon>Mollusca</taxon>
        <taxon>Bivalvia</taxon>
        <taxon>Autobranchia</taxon>
        <taxon>Pteriomorphia</taxon>
        <taxon>Ostreida</taxon>
        <taxon>Ostreoidea</taxon>
        <taxon>Ostreidae</taxon>
        <taxon>Magallana</taxon>
    </lineage>
</organism>
<dbReference type="SUPFAM" id="SSF55048">
    <property type="entry name" value="Probable ACP-binding domain of malonyl-CoA ACP transacylase"/>
    <property type="match status" value="1"/>
</dbReference>
<dbReference type="PROSITE" id="PS52004">
    <property type="entry name" value="KS3_2"/>
    <property type="match status" value="1"/>
</dbReference>
<dbReference type="OMA" id="TANSHEI"/>
<feature type="active site" description="Proton acceptor; for dehydratase activity" evidence="4">
    <location>
        <position position="919"/>
    </location>
</feature>
<evidence type="ECO:0000256" key="2">
    <source>
        <dbReference type="ARBA" id="ARBA00022553"/>
    </source>
</evidence>
<accession>A0A8W8IF70</accession>
<sequence length="2580" mass="291687">MSGDNDIAIVGIGCMFPGAENLEEFWKVLVNGEDHVQDIPLERFNVEAYYDPDPDHPYKSYIRKAGLLRKYDEWDNRFFGISDKEAESVDPQQHFVLESVHMALEDAGIPKEKIAGSGTGVFIGALNHDLDCVLRTARQKTTNTTVTGTDSSLLSARIAYFYNLMGPAITLNSACSSSMTAIHIASQALRNGEISMAITGGVNCILDPASFITLSSARMASPTGKCHTFSENADGYARGEGCGIVILKTLKDALRDKNKIWGTIFTGLNQDGHTVSPITSPSGKQQEQLLEYVFEKHKILPRNVQYIEAHGTGTTVGDFTEVSALGRFFSKYALHEIPIGSVKTNIGHIEPGAGVASLIKVLLMMKNKTFVKSLHAEPLNSKIPFKEFKLKVCQKVSSWKPNENGNRVASINCFGFGGTNAHAIVHDFQTQEIRDRYDLKTCLSVNKYVVLSANDLSALHNTARVLLRSLSYETSIEDLSSTTVHCRSYFNFRKVFVVDEVQKLITDINQFTFEELPVKVVEKEKLQVVFVYCGVATAWKSMCKYFITHDEIFKKTITEIDQYLSSLTNISVYSVFQNEEDLSDPLKNHLAIFACQIGLTEMWKHVGIFPDCIVGQSVGEVAAAYASKTLSLKDAVHVIYWRSQNLAIEGSGRMIVVQNCDINSVDDKCKTLRKGKANIAVYHSPYSCAVSGDETAIEEFIAHFNDTPVKIIPLNVKCAYHSHLTMKASSKLKETLKGIPRNNPCIPVISTVTGKLADELFGSPSYWAANVSEPVLFQNAIEESKRRNASVIYLEIGPNPVLKTHLSHIFPDAVEDALPSMKKKSELETFQKSFIELFCKGVSVIWDNVVPIRYNNLPIPQYQFSKRKHLKFSERMKTYLREHYETTNTSTMLISKVPGNAEKFSMVISKENTPFVYEHIVEDNAVVPAALYGEVALEIGNILFQNIITSELDVSWTIHRVLFAKEEEQIILIQTKWESQQGFYFEVFTAENTTSPLSSGRVTVDQNPRHSEIDFLRLKSILQSDENANFSYLPLRILGFKHGPMYQSIKKIAIRNKEIVCEICISNSMMKDVQKMYLHPVIIDTMFQSCSGAGFKSNDLFKLKVLPARVFRLVANQKPTQRMICYTTILSDNEMKASFDIILMQENGNIIAEIRGFEAEKINSPDSIRFVSYYEAWKSTELKLEPKPVINKVIYVFSWNKEYISLIENAFHSRQEGVKICPMLLTQTIIPDALQKHDITENMSVIFAPGLPGIDEYTTGDHLFNSVNKMTTTFLHLLKLLHQNKINILVVTNKTQLCGACNVQVLGTELWGMVRTVKLERTELSFTLLDIDTLSEFALNTIVLMSTNIEYGSKHVPREYAIREHVLYANELTKSPEDFHIRSYKSSLKSVSKPVCIRRQNNENETHFFGINSIEKEFDHSNLISVRPIQACVCNEETFFFFKKNEKFNRLDRNITGEEIIICEVIGRATIGKTDNEVVACCLTELKTELKIDREYVFEKSSLKGYKIGYMHAIIIAQAIAELLDKRTCVLVQCSQKNYLIYHFLRVLLKKKNCTIEYQDQSGIKWTQHTHVKELIVLANRGYVETTTFRLHYPNLQRCISLKGILPLSMVDRESPFELHVIDVEELFKPPNIKELSQMAFKLLKEIGEQDIGSESSKIDVTEITEHLEIRTPEENLIREDSAYIVVGGLTGLGWLIVKYLAKRKASTIITFSRRSLTNETEQRFLNIKHIHGVNILHRAVDITHLEDLTRTMQCLQQDLAGVPIRGVFQGAGVLKDRTALKMTQEEFQIPLPAKILGTWNLHHVTKHMELDIFLMHSSIASVFGNYSQTNYAAANAFLDSFAHYRRSIGLPGQTINWGALDVGMGSDASLQEIFSHKGTKVLSENQIQNCLTQMLISDRTQGLFADIDIKELFTFNNLKWEDSKYAGIVPEEEEMRKDKHALNGNTETAQNIIDLIKQISAQVLLVDVSELNETNSLVQFGVDSQNAIEIINSIFSVTNVRIPLIKLLSGGITINDLGLFLKERMESESMAGKINADGGRIYGDFAIRKQFEYIKQTNSVLVFSYEISADINKPELLKKILQLMIRVNPSVRVVDNTGNTNSSTSQTITDIEDFMLPFKCVEEEQCSSQMIDRRDKAISVVYINMKYKGILHIFCNRAYFDVFCGRIFSRDLQNISEYVVANQRVPEWLNKTNFDIVTLGSSKLHTVANSCITYFKNHLLSCQKPASLKLIDSTLVEIQNNEVSKINIPFIDMSGIQDLASENSWTIGSIVASAFQIILNQVTNVDRIPVMMEVDVRAAISECNDQMAACSNFIPIMSPDMSIANLTIQQIVNEINTNMKESIPYSIFPYVFTKELPEFNNDVHECHSFLFDTESGDHQYIKMKSTSLERHADFETLLYASHSLTKGTLSIEFHFCQKRVSKDLAVILCDYLSRFLQALPKIFTKPLFHLQSHESLLEGGTVLLPPGPFVLQTLNDNIQPVLLYVQNGFPLTLTWKSNTIHQTELSEFKHVDVIQSKNHYELHLQYIHEGNPVTFRTPDFNVCRKWWDFLRSHLPSSGSDITRGPQIEKCVVGSTPVTL</sequence>
<dbReference type="InterPro" id="IPR049552">
    <property type="entry name" value="PKS_DH_N"/>
</dbReference>
<dbReference type="InterPro" id="IPR049900">
    <property type="entry name" value="PKS_mFAS_DH"/>
</dbReference>
<evidence type="ECO:0000313" key="9">
    <source>
        <dbReference type="Proteomes" id="UP000005408"/>
    </source>
</evidence>
<dbReference type="Pfam" id="PF00550">
    <property type="entry name" value="PP-binding"/>
    <property type="match status" value="1"/>
</dbReference>
<keyword evidence="3" id="KW-0808">Transferase</keyword>
<dbReference type="InterPro" id="IPR016039">
    <property type="entry name" value="Thiolase-like"/>
</dbReference>
<feature type="domain" description="PKS/mFAS DH" evidence="7">
    <location>
        <begin position="884"/>
        <end position="1168"/>
    </location>
</feature>
<dbReference type="SUPFAM" id="SSF53901">
    <property type="entry name" value="Thiolase-like"/>
    <property type="match status" value="1"/>
</dbReference>
<evidence type="ECO:0000256" key="1">
    <source>
        <dbReference type="ARBA" id="ARBA00022450"/>
    </source>
</evidence>
<keyword evidence="1" id="KW-0596">Phosphopantetheine</keyword>
<keyword evidence="2" id="KW-0597">Phosphoprotein</keyword>
<dbReference type="Gene3D" id="3.40.50.720">
    <property type="entry name" value="NAD(P)-binding Rossmann-like Domain"/>
    <property type="match status" value="2"/>
</dbReference>
<evidence type="ECO:0000313" key="8">
    <source>
        <dbReference type="EnsemblMetazoa" id="G13632.1:cds"/>
    </source>
</evidence>
<dbReference type="InterPro" id="IPR050444">
    <property type="entry name" value="Polyketide_Synthase"/>
</dbReference>
<feature type="domain" description="Carrier" evidence="5">
    <location>
        <begin position="1948"/>
        <end position="2026"/>
    </location>
</feature>
<dbReference type="InterPro" id="IPR057326">
    <property type="entry name" value="KR_dom"/>
</dbReference>
<dbReference type="Pfam" id="PF08659">
    <property type="entry name" value="KR"/>
    <property type="match status" value="1"/>
</dbReference>
<dbReference type="PANTHER" id="PTHR45681">
    <property type="entry name" value="POLYKETIDE SYNTHASE 44-RELATED"/>
    <property type="match status" value="1"/>
</dbReference>
<dbReference type="Gene3D" id="3.10.129.110">
    <property type="entry name" value="Polyketide synthase dehydratase"/>
    <property type="match status" value="1"/>
</dbReference>
<dbReference type="Pfam" id="PF00698">
    <property type="entry name" value="Acyl_transf_1"/>
    <property type="match status" value="1"/>
</dbReference>
<protein>
    <submittedName>
        <fullName evidence="8">Uncharacterized protein</fullName>
    </submittedName>
</protein>
<feature type="active site" description="Proton donor; for dehydratase activity" evidence="4">
    <location>
        <position position="1084"/>
    </location>
</feature>
<dbReference type="InterPro" id="IPR020841">
    <property type="entry name" value="PKS_Beta-ketoAc_synthase_dom"/>
</dbReference>
<dbReference type="SUPFAM" id="SSF51735">
    <property type="entry name" value="NAD(P)-binding Rossmann-fold domains"/>
    <property type="match status" value="1"/>
</dbReference>
<dbReference type="InterPro" id="IPR018201">
    <property type="entry name" value="Ketoacyl_synth_AS"/>
</dbReference>
<dbReference type="PANTHER" id="PTHR45681:SF8">
    <property type="entry name" value="CARRIER DOMAIN-CONTAINING PROTEIN"/>
    <property type="match status" value="1"/>
</dbReference>
<dbReference type="InterPro" id="IPR032821">
    <property type="entry name" value="PKS_assoc"/>
</dbReference>
<dbReference type="Pfam" id="PF14765">
    <property type="entry name" value="PS-DH"/>
    <property type="match status" value="1"/>
</dbReference>
<dbReference type="InterPro" id="IPR016035">
    <property type="entry name" value="Acyl_Trfase/lysoPLipase"/>
</dbReference>
<dbReference type="Pfam" id="PF21089">
    <property type="entry name" value="PKS_DH_N"/>
    <property type="match status" value="1"/>
</dbReference>
<name>A0A8W8IF70_MAGGI</name>
<evidence type="ECO:0000256" key="4">
    <source>
        <dbReference type="PROSITE-ProRule" id="PRU01363"/>
    </source>
</evidence>
<evidence type="ECO:0000259" key="6">
    <source>
        <dbReference type="PROSITE" id="PS52004"/>
    </source>
</evidence>
<feature type="region of interest" description="C-terminal hotdog fold" evidence="4">
    <location>
        <begin position="1023"/>
        <end position="1168"/>
    </location>
</feature>
<dbReference type="InterPro" id="IPR042104">
    <property type="entry name" value="PKS_dehydratase_sf"/>
</dbReference>
<dbReference type="SMART" id="SM00827">
    <property type="entry name" value="PKS_AT"/>
    <property type="match status" value="1"/>
</dbReference>
<dbReference type="SUPFAM" id="SSF52777">
    <property type="entry name" value="CoA-dependent acyltransferases"/>
    <property type="match status" value="1"/>
</dbReference>
<dbReference type="Pfam" id="PF00109">
    <property type="entry name" value="ketoacyl-synt"/>
    <property type="match status" value="1"/>
</dbReference>
<dbReference type="CDD" id="cd00833">
    <property type="entry name" value="PKS"/>
    <property type="match status" value="1"/>
</dbReference>
<dbReference type="InterPro" id="IPR036291">
    <property type="entry name" value="NAD(P)-bd_dom_sf"/>
</dbReference>
<dbReference type="EnsemblMetazoa" id="G13632.1">
    <property type="protein sequence ID" value="G13632.1:cds"/>
    <property type="gene ID" value="G13632"/>
</dbReference>
<dbReference type="SMART" id="SM00822">
    <property type="entry name" value="PKS_KR"/>
    <property type="match status" value="1"/>
</dbReference>
<dbReference type="Proteomes" id="UP000005408">
    <property type="component" value="Unassembled WGS sequence"/>
</dbReference>
<dbReference type="Gene3D" id="3.30.70.3290">
    <property type="match status" value="1"/>
</dbReference>
<dbReference type="GO" id="GO:0004315">
    <property type="term" value="F:3-oxoacyl-[acyl-carrier-protein] synthase activity"/>
    <property type="evidence" value="ECO:0007669"/>
    <property type="project" value="InterPro"/>
</dbReference>
<dbReference type="SMART" id="SM00825">
    <property type="entry name" value="PKS_KS"/>
    <property type="match status" value="1"/>
</dbReference>
<dbReference type="Gene3D" id="3.40.366.10">
    <property type="entry name" value="Malonyl-Coenzyme A Acyl Carrier Protein, domain 2"/>
    <property type="match status" value="1"/>
</dbReference>
<dbReference type="Pfam" id="PF02801">
    <property type="entry name" value="Ketoacyl-synt_C"/>
    <property type="match status" value="1"/>
</dbReference>
<dbReference type="SUPFAM" id="SSF47336">
    <property type="entry name" value="ACP-like"/>
    <property type="match status" value="1"/>
</dbReference>
<dbReference type="InterPro" id="IPR016036">
    <property type="entry name" value="Malonyl_transacylase_ACP-bd"/>
</dbReference>
<evidence type="ECO:0000259" key="7">
    <source>
        <dbReference type="PROSITE" id="PS52019"/>
    </source>
</evidence>
<dbReference type="InterPro" id="IPR020615">
    <property type="entry name" value="Thiolase_acyl_enz_int_AS"/>
</dbReference>
<dbReference type="Gene3D" id="3.40.47.10">
    <property type="match status" value="1"/>
</dbReference>
<evidence type="ECO:0000259" key="5">
    <source>
        <dbReference type="PROSITE" id="PS50075"/>
    </source>
</evidence>
<dbReference type="SUPFAM" id="SSF52151">
    <property type="entry name" value="FabD/lysophospholipase-like"/>
    <property type="match status" value="1"/>
</dbReference>
<dbReference type="InterPro" id="IPR014031">
    <property type="entry name" value="Ketoacyl_synth_C"/>
</dbReference>
<dbReference type="InterPro" id="IPR049551">
    <property type="entry name" value="PKS_DH_C"/>
</dbReference>
<dbReference type="PROSITE" id="PS50075">
    <property type="entry name" value="CARRIER"/>
    <property type="match status" value="1"/>
</dbReference>
<dbReference type="Pfam" id="PF16197">
    <property type="entry name" value="KAsynt_C_assoc"/>
    <property type="match status" value="1"/>
</dbReference>
<feature type="domain" description="Ketosynthase family 3 (KS3)" evidence="6">
    <location>
        <begin position="4"/>
        <end position="427"/>
    </location>
</feature>
<dbReference type="InterPro" id="IPR014030">
    <property type="entry name" value="Ketoacyl_synth_N"/>
</dbReference>
<reference evidence="8" key="1">
    <citation type="submission" date="2022-08" db="UniProtKB">
        <authorList>
            <consortium name="EnsemblMetazoa"/>
        </authorList>
    </citation>
    <scope>IDENTIFICATION</scope>
    <source>
        <strain evidence="8">05x7-T-G4-1.051#20</strain>
    </source>
</reference>
<dbReference type="Gene3D" id="1.10.1200.10">
    <property type="entry name" value="ACP-like"/>
    <property type="match status" value="1"/>
</dbReference>
<dbReference type="InterPro" id="IPR014043">
    <property type="entry name" value="Acyl_transferase_dom"/>
</dbReference>
<dbReference type="InterPro" id="IPR036736">
    <property type="entry name" value="ACP-like_sf"/>
</dbReference>